<dbReference type="WBParaSite" id="GPUH_0000261601-mRNA-1">
    <property type="protein sequence ID" value="GPUH_0000261601-mRNA-1"/>
    <property type="gene ID" value="GPUH_0000261601"/>
</dbReference>
<dbReference type="Gene3D" id="2.60.40.3330">
    <property type="match status" value="1"/>
</dbReference>
<proteinExistence type="inferred from homology"/>
<keyword evidence="4" id="KW-0732">Signal</keyword>
<keyword evidence="3" id="KW-0964">Secreted</keyword>
<dbReference type="PANTHER" id="PTHR21700">
    <property type="entry name" value="TRANSTHYRETIN-LIKE FAMILY PROTEIN-RELATED"/>
    <property type="match status" value="1"/>
</dbReference>
<reference evidence="5" key="1">
    <citation type="submission" date="2016-06" db="UniProtKB">
        <authorList>
            <consortium name="WormBaseParasite"/>
        </authorList>
    </citation>
    <scope>IDENTIFICATION</scope>
</reference>
<dbReference type="GO" id="GO:0009986">
    <property type="term" value="C:cell surface"/>
    <property type="evidence" value="ECO:0007669"/>
    <property type="project" value="InterPro"/>
</dbReference>
<accession>A0A183D1M0</accession>
<evidence type="ECO:0000256" key="1">
    <source>
        <dbReference type="ARBA" id="ARBA00004613"/>
    </source>
</evidence>
<evidence type="ECO:0000313" key="5">
    <source>
        <dbReference type="WBParaSite" id="GPUH_0000261601-mRNA-1"/>
    </source>
</evidence>
<dbReference type="InterPro" id="IPR001534">
    <property type="entry name" value="Transthyretin-like"/>
</dbReference>
<dbReference type="AlphaFoldDB" id="A0A183D1M0"/>
<name>A0A183D1M0_9BILA</name>
<dbReference type="PANTHER" id="PTHR21700:SF3">
    <property type="entry name" value="TRANSTHYRETIN-LIKE PROTEIN 5"/>
    <property type="match status" value="1"/>
</dbReference>
<protein>
    <submittedName>
        <fullName evidence="5">Transthyretin-like family protein</fullName>
    </submittedName>
</protein>
<comment type="similarity">
    <text evidence="2">Belongs to the nematode transthyretin-like family.</text>
</comment>
<evidence type="ECO:0000256" key="2">
    <source>
        <dbReference type="ARBA" id="ARBA00010112"/>
    </source>
</evidence>
<sequence length="160" mass="17911">LIRSRVFFERFPFLKCKSCCLVRRRMEDKLGAIERGPHTSGAMFRLLLLLSLSPVAFCAFGGLIGRVQSAGVRGTLMCNGRPANRVLVKLYDDDRGIDMDDFMGEAKSDSQGNFEPCQRKISIMIPDGYITEAKVPKKWYNVGNVELAGKFAGETRDCIH</sequence>
<organism evidence="5">
    <name type="scientific">Gongylonema pulchrum</name>
    <dbReference type="NCBI Taxonomy" id="637853"/>
    <lineage>
        <taxon>Eukaryota</taxon>
        <taxon>Metazoa</taxon>
        <taxon>Ecdysozoa</taxon>
        <taxon>Nematoda</taxon>
        <taxon>Chromadorea</taxon>
        <taxon>Rhabditida</taxon>
        <taxon>Spirurina</taxon>
        <taxon>Spiruromorpha</taxon>
        <taxon>Spiruroidea</taxon>
        <taxon>Gongylonematidae</taxon>
        <taxon>Gongylonema</taxon>
    </lineage>
</organism>
<evidence type="ECO:0000256" key="3">
    <source>
        <dbReference type="ARBA" id="ARBA00022525"/>
    </source>
</evidence>
<dbReference type="InterPro" id="IPR038479">
    <property type="entry name" value="Transthyretin-like_sf"/>
</dbReference>
<dbReference type="GO" id="GO:0005576">
    <property type="term" value="C:extracellular region"/>
    <property type="evidence" value="ECO:0007669"/>
    <property type="project" value="UniProtKB-SubCell"/>
</dbReference>
<comment type="subcellular location">
    <subcellularLocation>
        <location evidence="1">Secreted</location>
    </subcellularLocation>
</comment>
<dbReference type="Pfam" id="PF01060">
    <property type="entry name" value="TTR-52"/>
    <property type="match status" value="1"/>
</dbReference>
<evidence type="ECO:0000256" key="4">
    <source>
        <dbReference type="ARBA" id="ARBA00022729"/>
    </source>
</evidence>